<proteinExistence type="inferred from homology"/>
<dbReference type="OrthoDB" id="9769319at2"/>
<dbReference type="PROSITE" id="PS01037">
    <property type="entry name" value="SBP_BACTERIAL_1"/>
    <property type="match status" value="1"/>
</dbReference>
<evidence type="ECO:0000256" key="1">
    <source>
        <dbReference type="ARBA" id="ARBA00004418"/>
    </source>
</evidence>
<reference evidence="7 8" key="2">
    <citation type="submission" date="2018-03" db="EMBL/GenBank/DDBJ databases">
        <title>The ancient ancestry and fast evolution of plastids.</title>
        <authorList>
            <person name="Moore K.R."/>
            <person name="Magnabosco C."/>
            <person name="Momper L."/>
            <person name="Gold D.A."/>
            <person name="Bosak T."/>
            <person name="Fournier G.P."/>
        </authorList>
    </citation>
    <scope>NUCLEOTIDE SEQUENCE [LARGE SCALE GENOMIC DNA]</scope>
    <source>
        <strain evidence="7 8">ULC007</strain>
    </source>
</reference>
<comment type="similarity">
    <text evidence="2">Belongs to the bacterial solute-binding protein 1 family.</text>
</comment>
<dbReference type="GO" id="GO:0055085">
    <property type="term" value="P:transmembrane transport"/>
    <property type="evidence" value="ECO:0007669"/>
    <property type="project" value="InterPro"/>
</dbReference>
<feature type="binding site" evidence="6">
    <location>
        <position position="110"/>
    </location>
    <ligand>
        <name>spermidine</name>
        <dbReference type="ChEBI" id="CHEBI:57834"/>
    </ligand>
</feature>
<dbReference type="InterPro" id="IPR001188">
    <property type="entry name" value="Sperm_putr-bd"/>
</dbReference>
<dbReference type="GO" id="GO:0042597">
    <property type="term" value="C:periplasmic space"/>
    <property type="evidence" value="ECO:0007669"/>
    <property type="project" value="UniProtKB-SubCell"/>
</dbReference>
<protein>
    <submittedName>
        <fullName evidence="7">Spermidine/putrescine ABC transporter substrate-binding protein</fullName>
    </submittedName>
</protein>
<keyword evidence="5" id="KW-0574">Periplasm</keyword>
<dbReference type="Pfam" id="PF13416">
    <property type="entry name" value="SBP_bac_8"/>
    <property type="match status" value="1"/>
</dbReference>
<name>A0A2T1D321_9CYAN</name>
<comment type="subcellular location">
    <subcellularLocation>
        <location evidence="1">Periplasm</location>
    </subcellularLocation>
</comment>
<evidence type="ECO:0000313" key="8">
    <source>
        <dbReference type="Proteomes" id="UP000238634"/>
    </source>
</evidence>
<dbReference type="GO" id="GO:0019808">
    <property type="term" value="F:polyamine binding"/>
    <property type="evidence" value="ECO:0007669"/>
    <property type="project" value="InterPro"/>
</dbReference>
<dbReference type="Proteomes" id="UP000238634">
    <property type="component" value="Unassembled WGS sequence"/>
</dbReference>
<dbReference type="PANTHER" id="PTHR30222:SF17">
    <property type="entry name" value="SPERMIDINE_PUTRESCINE-BINDING PERIPLASMIC PROTEIN"/>
    <property type="match status" value="1"/>
</dbReference>
<dbReference type="PIRSF" id="PIRSF019574">
    <property type="entry name" value="Periplasmic_polyamine_BP"/>
    <property type="match status" value="1"/>
</dbReference>
<dbReference type="PROSITE" id="PS51257">
    <property type="entry name" value="PROKAR_LIPOPROTEIN"/>
    <property type="match status" value="1"/>
</dbReference>
<evidence type="ECO:0000256" key="6">
    <source>
        <dbReference type="PIRSR" id="PIRSR019574-1"/>
    </source>
</evidence>
<dbReference type="PRINTS" id="PR00909">
    <property type="entry name" value="SPERMDNBNDNG"/>
</dbReference>
<dbReference type="STRING" id="1920490.GCA_001895925_03354"/>
<evidence type="ECO:0000256" key="4">
    <source>
        <dbReference type="ARBA" id="ARBA00022729"/>
    </source>
</evidence>
<keyword evidence="8" id="KW-1185">Reference proteome</keyword>
<keyword evidence="4" id="KW-0732">Signal</keyword>
<gene>
    <name evidence="7" type="ORF">C7B65_25765</name>
</gene>
<dbReference type="SUPFAM" id="SSF53850">
    <property type="entry name" value="Periplasmic binding protein-like II"/>
    <property type="match status" value="1"/>
</dbReference>
<dbReference type="PANTHER" id="PTHR30222">
    <property type="entry name" value="SPERMIDINE/PUTRESCINE-BINDING PERIPLASMIC PROTEIN"/>
    <property type="match status" value="1"/>
</dbReference>
<keyword evidence="3" id="KW-0813">Transport</keyword>
<evidence type="ECO:0000256" key="3">
    <source>
        <dbReference type="ARBA" id="ARBA00022448"/>
    </source>
</evidence>
<evidence type="ECO:0000256" key="5">
    <source>
        <dbReference type="ARBA" id="ARBA00022764"/>
    </source>
</evidence>
<accession>A0A2T1D321</accession>
<evidence type="ECO:0000256" key="2">
    <source>
        <dbReference type="ARBA" id="ARBA00008520"/>
    </source>
</evidence>
<comment type="caution">
    <text evidence="7">The sequence shown here is derived from an EMBL/GenBank/DDBJ whole genome shotgun (WGS) entry which is preliminary data.</text>
</comment>
<organism evidence="7 8">
    <name type="scientific">Phormidesmis priestleyi ULC007</name>
    <dbReference type="NCBI Taxonomy" id="1920490"/>
    <lineage>
        <taxon>Bacteria</taxon>
        <taxon>Bacillati</taxon>
        <taxon>Cyanobacteriota</taxon>
        <taxon>Cyanophyceae</taxon>
        <taxon>Leptolyngbyales</taxon>
        <taxon>Leptolyngbyaceae</taxon>
        <taxon>Phormidesmis</taxon>
    </lineage>
</organism>
<dbReference type="Gene3D" id="3.40.190.10">
    <property type="entry name" value="Periplasmic binding protein-like II"/>
    <property type="match status" value="2"/>
</dbReference>
<dbReference type="InterPro" id="IPR006061">
    <property type="entry name" value="SBP_1_CS"/>
</dbReference>
<dbReference type="PROSITE" id="PS51318">
    <property type="entry name" value="TAT"/>
    <property type="match status" value="1"/>
</dbReference>
<dbReference type="CDD" id="cd13590">
    <property type="entry name" value="PBP2_PotD_PotF_like"/>
    <property type="match status" value="1"/>
</dbReference>
<reference evidence="7 8" key="1">
    <citation type="submission" date="2018-02" db="EMBL/GenBank/DDBJ databases">
        <authorList>
            <person name="Cohen D.B."/>
            <person name="Kent A.D."/>
        </authorList>
    </citation>
    <scope>NUCLEOTIDE SEQUENCE [LARGE SCALE GENOMIC DNA]</scope>
    <source>
        <strain evidence="7 8">ULC007</strain>
    </source>
</reference>
<dbReference type="InterPro" id="IPR006311">
    <property type="entry name" value="TAT_signal"/>
</dbReference>
<dbReference type="InterPro" id="IPR006059">
    <property type="entry name" value="SBP"/>
</dbReference>
<dbReference type="RefSeq" id="WP_073075249.1">
    <property type="nucleotide sequence ID" value="NZ_MPPI01000069.1"/>
</dbReference>
<dbReference type="GO" id="GO:0015846">
    <property type="term" value="P:polyamine transport"/>
    <property type="evidence" value="ECO:0007669"/>
    <property type="project" value="InterPro"/>
</dbReference>
<dbReference type="EMBL" id="PVWG01000076">
    <property type="protein sequence ID" value="PSB14831.1"/>
    <property type="molecule type" value="Genomic_DNA"/>
</dbReference>
<sequence>MADFLTRSLHASRSRRRFLQTSIAGLSSMALSSCGWTLAKVQTDQVRRGAADELHIYTWSNYVDQDLIDAFRSQTGIKVISDVFDSNEMMLATFQAGKAGTYSIIYPSDYKVSQMVQLGYLSELDHSRLDGLRNILPRFQQSVHDPGNRFSVPVSWGTTGLIYNSEKLTEPPTDWDYLWKHKDKLTRRLTLMDDFREVMGATLRSLGYSYNATDPQQIKQAYEKLQELKPAITTFTTDAWRDQLLAGDLTIAMGYSADAVNVMNQNPKLKYVIPASGTSLWSDTMVIPKTAPNPEAAYAWMDFMLEPDVAARVTERLFFATPNEAAFNQLPDNLKNNVTLFPPHNLLDRSETLAPLDKPILELYEKYWTKLTSS</sequence>
<dbReference type="AlphaFoldDB" id="A0A2T1D321"/>
<feature type="binding site" evidence="6">
    <location>
        <begin position="194"/>
        <end position="197"/>
    </location>
    <ligand>
        <name>spermidine</name>
        <dbReference type="ChEBI" id="CHEBI:57834"/>
    </ligand>
</feature>
<evidence type="ECO:0000313" key="7">
    <source>
        <dbReference type="EMBL" id="PSB14831.1"/>
    </source>
</evidence>